<dbReference type="InterPro" id="IPR000734">
    <property type="entry name" value="TAG_lipase"/>
</dbReference>
<dbReference type="GO" id="GO:0016042">
    <property type="term" value="P:lipid catabolic process"/>
    <property type="evidence" value="ECO:0007669"/>
    <property type="project" value="TreeGrafter"/>
</dbReference>
<feature type="active site" description="Charge relay system" evidence="4">
    <location>
        <position position="212"/>
    </location>
</feature>
<dbReference type="PANTHER" id="PTHR11610">
    <property type="entry name" value="LIPASE"/>
    <property type="match status" value="1"/>
</dbReference>
<dbReference type="EMBL" id="HACG01035052">
    <property type="protein sequence ID" value="CEK81917.1"/>
    <property type="molecule type" value="Transcribed_RNA"/>
</dbReference>
<evidence type="ECO:0000256" key="1">
    <source>
        <dbReference type="ARBA" id="ARBA00004613"/>
    </source>
</evidence>
<dbReference type="PANTHER" id="PTHR11610:SF173">
    <property type="entry name" value="LIPASE DOMAIN-CONTAINING PROTEIN-RELATED"/>
    <property type="match status" value="1"/>
</dbReference>
<dbReference type="SUPFAM" id="SSF53474">
    <property type="entry name" value="alpha/beta-Hydrolases"/>
    <property type="match status" value="1"/>
</dbReference>
<feature type="binding site" evidence="5">
    <location>
        <position position="231"/>
    </location>
    <ligand>
        <name>Ca(2+)</name>
        <dbReference type="ChEBI" id="CHEBI:29108"/>
    </ligand>
</feature>
<dbReference type="Gene3D" id="2.60.60.20">
    <property type="entry name" value="PLAT/LH2 domain"/>
    <property type="match status" value="1"/>
</dbReference>
<evidence type="ECO:0000256" key="3">
    <source>
        <dbReference type="ARBA" id="ARBA00022525"/>
    </source>
</evidence>
<proteinExistence type="inferred from homology"/>
<evidence type="ECO:0000256" key="6">
    <source>
        <dbReference type="RuleBase" id="RU004262"/>
    </source>
</evidence>
<protein>
    <recommendedName>
        <fullName evidence="7">Lipase domain-containing protein</fullName>
    </recommendedName>
</protein>
<evidence type="ECO:0000313" key="8">
    <source>
        <dbReference type="EMBL" id="CEK81917.1"/>
    </source>
</evidence>
<sequence>MYRSIRLVIYVFVCILCQSTLTTTSRIVVLMRPSLSDQCRNGVQYTGLGCFTLDPPFTNTDWLPQTPVSIGLRFLLYTRNNPAMPDILSATNRSSINLSNIRPQLPVKFIIHGYLQNAGMEYIVNMTNALLNKAPMNVIVVSWGAGAYFPYARAVANTRVVGAATAQLITTLQRLKGITAQQIHIIGHSLGAHIGGYVGALIPNVRRITGLDPAQPSFSGFNETVRLDRTDARLVDVIHTDALPFETVRGYGIIEPIGHIDFYPNGGHHQPGCHEESSLLDFIEDAYSNGVTTAEISLSCSHERSTQLFISSIILSSPASSCTFQSFPCSSEESFLRGECLNCGNHKCPIMGYEADRSSRSTGVYYLNTTGTSLFCGQHYFVALTLGRNMTYVDGTLSIRLKGVTGRWLNWSTVKEGRISGADRLTSLLVDNIDIGEINQVYVRFVSRMNYLPWRRTRFHINTVEVDNIMRFPKKHFCRSNMVGPDGFDVSFTSGTYISSECP</sequence>
<evidence type="ECO:0000259" key="7">
    <source>
        <dbReference type="Pfam" id="PF00151"/>
    </source>
</evidence>
<evidence type="ECO:0000256" key="5">
    <source>
        <dbReference type="PIRSR" id="PIRSR000865-2"/>
    </source>
</evidence>
<dbReference type="PIRSF" id="PIRSF000865">
    <property type="entry name" value="Lipoprotein_lipase_LIPH"/>
    <property type="match status" value="1"/>
</dbReference>
<feature type="binding site" evidence="5">
    <location>
        <position position="228"/>
    </location>
    <ligand>
        <name>Ca(2+)</name>
        <dbReference type="ChEBI" id="CHEBI:29108"/>
    </ligand>
</feature>
<dbReference type="InterPro" id="IPR029058">
    <property type="entry name" value="AB_hydrolase_fold"/>
</dbReference>
<name>A0A0B7AM58_9EUPU</name>
<comment type="similarity">
    <text evidence="2 6">Belongs to the AB hydrolase superfamily. Lipase family.</text>
</comment>
<keyword evidence="5" id="KW-0106">Calcium</keyword>
<feature type="binding site" evidence="5">
    <location>
        <position position="226"/>
    </location>
    <ligand>
        <name>Ca(2+)</name>
        <dbReference type="ChEBI" id="CHEBI:29108"/>
    </ligand>
</feature>
<feature type="active site" description="Charge relay system" evidence="4">
    <location>
        <position position="302"/>
    </location>
</feature>
<dbReference type="Gene3D" id="3.40.50.1820">
    <property type="entry name" value="alpha/beta hydrolase"/>
    <property type="match status" value="1"/>
</dbReference>
<accession>A0A0B7AM58</accession>
<evidence type="ECO:0000256" key="2">
    <source>
        <dbReference type="ARBA" id="ARBA00010701"/>
    </source>
</evidence>
<reference evidence="9" key="1">
    <citation type="submission" date="2014-12" db="EMBL/GenBank/DDBJ databases">
        <title>Insight into the proteome of Arion vulgaris.</title>
        <authorList>
            <person name="Aradska J."/>
            <person name="Bulat T."/>
            <person name="Smidak R."/>
            <person name="Sarate P."/>
            <person name="Gangsoo J."/>
            <person name="Sialana F."/>
            <person name="Bilban M."/>
            <person name="Lubec G."/>
        </authorList>
    </citation>
    <scope>NUCLEOTIDE SEQUENCE</scope>
    <source>
        <tissue evidence="9">Skin</tissue>
    </source>
</reference>
<keyword evidence="5" id="KW-0479">Metal-binding</keyword>
<feature type="active site" description="Nucleophile" evidence="4">
    <location>
        <position position="189"/>
    </location>
</feature>
<dbReference type="GO" id="GO:0046872">
    <property type="term" value="F:metal ion binding"/>
    <property type="evidence" value="ECO:0007669"/>
    <property type="project" value="UniProtKB-KW"/>
</dbReference>
<dbReference type="PRINTS" id="PR00821">
    <property type="entry name" value="TAGLIPASE"/>
</dbReference>
<dbReference type="InterPro" id="IPR013818">
    <property type="entry name" value="Lipase"/>
</dbReference>
<keyword evidence="3" id="KW-0964">Secreted</keyword>
<feature type="binding site" evidence="5">
    <location>
        <position position="223"/>
    </location>
    <ligand>
        <name>Ca(2+)</name>
        <dbReference type="ChEBI" id="CHEBI:29108"/>
    </ligand>
</feature>
<gene>
    <name evidence="9" type="primary">ORF128652</name>
    <name evidence="8" type="synonym">ORF128646</name>
</gene>
<dbReference type="AlphaFoldDB" id="A0A0B7AM58"/>
<evidence type="ECO:0000313" key="9">
    <source>
        <dbReference type="EMBL" id="CEK81918.1"/>
    </source>
</evidence>
<evidence type="ECO:0000256" key="4">
    <source>
        <dbReference type="PIRSR" id="PIRSR000865-1"/>
    </source>
</evidence>
<dbReference type="InterPro" id="IPR016272">
    <property type="entry name" value="Lipase_LIPH"/>
</dbReference>
<dbReference type="Pfam" id="PF00151">
    <property type="entry name" value="Lipase"/>
    <property type="match status" value="1"/>
</dbReference>
<dbReference type="EMBL" id="HACG01035053">
    <property type="protein sequence ID" value="CEK81918.1"/>
    <property type="molecule type" value="Transcribed_RNA"/>
</dbReference>
<dbReference type="GO" id="GO:0016298">
    <property type="term" value="F:lipase activity"/>
    <property type="evidence" value="ECO:0007669"/>
    <property type="project" value="InterPro"/>
</dbReference>
<organism evidence="9">
    <name type="scientific">Arion vulgaris</name>
    <dbReference type="NCBI Taxonomy" id="1028688"/>
    <lineage>
        <taxon>Eukaryota</taxon>
        <taxon>Metazoa</taxon>
        <taxon>Spiralia</taxon>
        <taxon>Lophotrochozoa</taxon>
        <taxon>Mollusca</taxon>
        <taxon>Gastropoda</taxon>
        <taxon>Heterobranchia</taxon>
        <taxon>Euthyneura</taxon>
        <taxon>Panpulmonata</taxon>
        <taxon>Eupulmonata</taxon>
        <taxon>Stylommatophora</taxon>
        <taxon>Helicina</taxon>
        <taxon>Arionoidea</taxon>
        <taxon>Arionidae</taxon>
        <taxon>Arion</taxon>
    </lineage>
</organism>
<dbReference type="CDD" id="cd00707">
    <property type="entry name" value="Pancreat_lipase_like"/>
    <property type="match status" value="1"/>
</dbReference>
<dbReference type="InterPro" id="IPR033906">
    <property type="entry name" value="Lipase_N"/>
</dbReference>
<comment type="subcellular location">
    <subcellularLocation>
        <location evidence="1">Secreted</location>
    </subcellularLocation>
</comment>
<dbReference type="GO" id="GO:0052689">
    <property type="term" value="F:carboxylic ester hydrolase activity"/>
    <property type="evidence" value="ECO:0007669"/>
    <property type="project" value="InterPro"/>
</dbReference>
<dbReference type="GO" id="GO:0005615">
    <property type="term" value="C:extracellular space"/>
    <property type="evidence" value="ECO:0007669"/>
    <property type="project" value="TreeGrafter"/>
</dbReference>
<feature type="domain" description="Lipase" evidence="7">
    <location>
        <begin position="58"/>
        <end position="373"/>
    </location>
</feature>